<keyword evidence="1" id="KW-1133">Transmembrane helix</keyword>
<dbReference type="AlphaFoldDB" id="A0A2H3BGK3"/>
<organism evidence="2 3">
    <name type="scientific">Armillaria solidipes</name>
    <dbReference type="NCBI Taxonomy" id="1076256"/>
    <lineage>
        <taxon>Eukaryota</taxon>
        <taxon>Fungi</taxon>
        <taxon>Dikarya</taxon>
        <taxon>Basidiomycota</taxon>
        <taxon>Agaricomycotina</taxon>
        <taxon>Agaricomycetes</taxon>
        <taxon>Agaricomycetidae</taxon>
        <taxon>Agaricales</taxon>
        <taxon>Marasmiineae</taxon>
        <taxon>Physalacriaceae</taxon>
        <taxon>Armillaria</taxon>
    </lineage>
</organism>
<name>A0A2H3BGK3_9AGAR</name>
<dbReference type="EMBL" id="KZ293442">
    <property type="protein sequence ID" value="PBK66162.1"/>
    <property type="molecule type" value="Genomic_DNA"/>
</dbReference>
<protein>
    <submittedName>
        <fullName evidence="2">Uncharacterized protein</fullName>
    </submittedName>
</protein>
<accession>A0A2H3BGK3</accession>
<evidence type="ECO:0000313" key="2">
    <source>
        <dbReference type="EMBL" id="PBK66162.1"/>
    </source>
</evidence>
<reference evidence="3" key="1">
    <citation type="journal article" date="2017" name="Nat. Ecol. Evol.">
        <title>Genome expansion and lineage-specific genetic innovations in the forest pathogenic fungi Armillaria.</title>
        <authorList>
            <person name="Sipos G."/>
            <person name="Prasanna A.N."/>
            <person name="Walter M.C."/>
            <person name="O'Connor E."/>
            <person name="Balint B."/>
            <person name="Krizsan K."/>
            <person name="Kiss B."/>
            <person name="Hess J."/>
            <person name="Varga T."/>
            <person name="Slot J."/>
            <person name="Riley R."/>
            <person name="Boka B."/>
            <person name="Rigling D."/>
            <person name="Barry K."/>
            <person name="Lee J."/>
            <person name="Mihaltcheva S."/>
            <person name="LaButti K."/>
            <person name="Lipzen A."/>
            <person name="Waldron R."/>
            <person name="Moloney N.M."/>
            <person name="Sperisen C."/>
            <person name="Kredics L."/>
            <person name="Vagvoelgyi C."/>
            <person name="Patrignani A."/>
            <person name="Fitzpatrick D."/>
            <person name="Nagy I."/>
            <person name="Doyle S."/>
            <person name="Anderson J.B."/>
            <person name="Grigoriev I.V."/>
            <person name="Gueldener U."/>
            <person name="Muensterkoetter M."/>
            <person name="Nagy L.G."/>
        </authorList>
    </citation>
    <scope>NUCLEOTIDE SEQUENCE [LARGE SCALE GENOMIC DNA]</scope>
    <source>
        <strain evidence="3">28-4</strain>
    </source>
</reference>
<proteinExistence type="predicted"/>
<keyword evidence="1" id="KW-0472">Membrane</keyword>
<evidence type="ECO:0000313" key="3">
    <source>
        <dbReference type="Proteomes" id="UP000218334"/>
    </source>
</evidence>
<gene>
    <name evidence="2" type="ORF">ARMSODRAFT_1021768</name>
</gene>
<dbReference type="Proteomes" id="UP000218334">
    <property type="component" value="Unassembled WGS sequence"/>
</dbReference>
<evidence type="ECO:0000256" key="1">
    <source>
        <dbReference type="SAM" id="Phobius"/>
    </source>
</evidence>
<keyword evidence="3" id="KW-1185">Reference proteome</keyword>
<sequence length="50" mass="5648">MATETMAQDFCNPYERASHSSQFVVVSLWFLLPLAFVFVSMVSDGARPYT</sequence>
<feature type="transmembrane region" description="Helical" evidence="1">
    <location>
        <begin position="23"/>
        <end position="42"/>
    </location>
</feature>
<keyword evidence="1" id="KW-0812">Transmembrane</keyword>